<gene>
    <name evidence="2" type="ORF">K444DRAFT_607273</name>
</gene>
<dbReference type="EMBL" id="KZ613745">
    <property type="protein sequence ID" value="PMD65862.1"/>
    <property type="molecule type" value="Genomic_DNA"/>
</dbReference>
<dbReference type="InParanoid" id="A0A2J6TS85"/>
<dbReference type="AlphaFoldDB" id="A0A2J6TS85"/>
<keyword evidence="1" id="KW-0732">Signal</keyword>
<evidence type="ECO:0000256" key="1">
    <source>
        <dbReference type="SAM" id="SignalP"/>
    </source>
</evidence>
<sequence>MQPHVQFLLPLIALLSFTTADPQAVAAGRVATTLAASQSPTVGTWGSLYTVGTVTSVSWVVFTQTFASTALGTWSLGATPAAGIIGLGTIAGTVGSTKAKRAMPTPELGSA</sequence>
<proteinExistence type="predicted"/>
<feature type="chain" id="PRO_5014415454" evidence="1">
    <location>
        <begin position="21"/>
        <end position="111"/>
    </location>
</feature>
<evidence type="ECO:0000313" key="3">
    <source>
        <dbReference type="Proteomes" id="UP000235371"/>
    </source>
</evidence>
<feature type="signal peptide" evidence="1">
    <location>
        <begin position="1"/>
        <end position="20"/>
    </location>
</feature>
<dbReference type="Pfam" id="PF17056">
    <property type="entry name" value="KRE1"/>
    <property type="match status" value="1"/>
</dbReference>
<keyword evidence="3" id="KW-1185">Reference proteome</keyword>
<accession>A0A2J6TS85</accession>
<dbReference type="InterPro" id="IPR031452">
    <property type="entry name" value="Kre1"/>
</dbReference>
<evidence type="ECO:0000313" key="2">
    <source>
        <dbReference type="EMBL" id="PMD65862.1"/>
    </source>
</evidence>
<protein>
    <submittedName>
        <fullName evidence="2">Uncharacterized protein</fullName>
    </submittedName>
</protein>
<organism evidence="2 3">
    <name type="scientific">Hyaloscypha bicolor E</name>
    <dbReference type="NCBI Taxonomy" id="1095630"/>
    <lineage>
        <taxon>Eukaryota</taxon>
        <taxon>Fungi</taxon>
        <taxon>Dikarya</taxon>
        <taxon>Ascomycota</taxon>
        <taxon>Pezizomycotina</taxon>
        <taxon>Leotiomycetes</taxon>
        <taxon>Helotiales</taxon>
        <taxon>Hyaloscyphaceae</taxon>
        <taxon>Hyaloscypha</taxon>
        <taxon>Hyaloscypha bicolor</taxon>
    </lineage>
</organism>
<reference evidence="2 3" key="1">
    <citation type="submission" date="2016-04" db="EMBL/GenBank/DDBJ databases">
        <title>A degradative enzymes factory behind the ericoid mycorrhizal symbiosis.</title>
        <authorList>
            <consortium name="DOE Joint Genome Institute"/>
            <person name="Martino E."/>
            <person name="Morin E."/>
            <person name="Grelet G."/>
            <person name="Kuo A."/>
            <person name="Kohler A."/>
            <person name="Daghino S."/>
            <person name="Barry K."/>
            <person name="Choi C."/>
            <person name="Cichocki N."/>
            <person name="Clum A."/>
            <person name="Copeland A."/>
            <person name="Hainaut M."/>
            <person name="Haridas S."/>
            <person name="Labutti K."/>
            <person name="Lindquist E."/>
            <person name="Lipzen A."/>
            <person name="Khouja H.-R."/>
            <person name="Murat C."/>
            <person name="Ohm R."/>
            <person name="Olson A."/>
            <person name="Spatafora J."/>
            <person name="Veneault-Fourrey C."/>
            <person name="Henrissat B."/>
            <person name="Grigoriev I."/>
            <person name="Martin F."/>
            <person name="Perotto S."/>
        </authorList>
    </citation>
    <scope>NUCLEOTIDE SEQUENCE [LARGE SCALE GENOMIC DNA]</scope>
    <source>
        <strain evidence="2 3">E</strain>
    </source>
</reference>
<name>A0A2J6TS85_9HELO</name>
<dbReference type="RefSeq" id="XP_024742766.1">
    <property type="nucleotide sequence ID" value="XM_024879142.1"/>
</dbReference>
<dbReference type="GeneID" id="36587219"/>
<dbReference type="GO" id="GO:0031505">
    <property type="term" value="P:fungal-type cell wall organization"/>
    <property type="evidence" value="ECO:0007669"/>
    <property type="project" value="InterPro"/>
</dbReference>
<dbReference type="OrthoDB" id="5406216at2759"/>
<dbReference type="Proteomes" id="UP000235371">
    <property type="component" value="Unassembled WGS sequence"/>
</dbReference>